<feature type="transmembrane region" description="Helical" evidence="2">
    <location>
        <begin position="21"/>
        <end position="45"/>
    </location>
</feature>
<organism evidence="3 4">
    <name type="scientific">Pyronema omphalodes (strain CBS 100304)</name>
    <name type="common">Pyronema confluens</name>
    <dbReference type="NCBI Taxonomy" id="1076935"/>
    <lineage>
        <taxon>Eukaryota</taxon>
        <taxon>Fungi</taxon>
        <taxon>Dikarya</taxon>
        <taxon>Ascomycota</taxon>
        <taxon>Pezizomycotina</taxon>
        <taxon>Pezizomycetes</taxon>
        <taxon>Pezizales</taxon>
        <taxon>Pyronemataceae</taxon>
        <taxon>Pyronema</taxon>
    </lineage>
</organism>
<dbReference type="Proteomes" id="UP000018144">
    <property type="component" value="Unassembled WGS sequence"/>
</dbReference>
<dbReference type="AlphaFoldDB" id="U4L2Y0"/>
<keyword evidence="4" id="KW-1185">Reference proteome</keyword>
<dbReference type="PANTHER" id="PTHR23524">
    <property type="entry name" value="TRANSPORTER, PUTATIVE (AFU_ORTHOLOGUE AFUA_8G04850)-RELATED"/>
    <property type="match status" value="1"/>
</dbReference>
<evidence type="ECO:0000256" key="1">
    <source>
        <dbReference type="SAM" id="MobiDB-lite"/>
    </source>
</evidence>
<feature type="transmembrane region" description="Helical" evidence="2">
    <location>
        <begin position="470"/>
        <end position="493"/>
    </location>
</feature>
<feature type="transmembrane region" description="Helical" evidence="2">
    <location>
        <begin position="268"/>
        <end position="296"/>
    </location>
</feature>
<dbReference type="SUPFAM" id="SSF103473">
    <property type="entry name" value="MFS general substrate transporter"/>
    <property type="match status" value="1"/>
</dbReference>
<evidence type="ECO:0000313" key="4">
    <source>
        <dbReference type="Proteomes" id="UP000018144"/>
    </source>
</evidence>
<sequence length="496" mass="52820">MTLLSHLPISPRVRPLHAYTYLFAVPLFSISFLVFLNSSLSFLLANLFHVPSTNLGNIVGTLGFVDELVVIVAAPLWGVISDGRLGTRGVSVVGYGCIAISLLLSVTIHSVYPGLIFSRIVFAIGSAAVTTMVSAILPEMTNPPGPRDIDEEGESRDPPTGRLAGMVDVTPGKAVEMAYSTVAAVAVGVAVWCAVGLPPPMNPAEDTWASIKKWVWTKVWGGDPVFVAAPEDTDSEEEEERVVRAKVTGLRGLQAAALLAIRDGRIGVAYVGGFVARASSVGVSLFIPLFVNHWFISTGRCVPGTPGLEKDECRKAYILASTLTGTSQLTALLLAPIFGLLTDRLYSSPRLRNLPLILSSFLGIVSFTLFSLLSTPRCTAAFIYAALTGASQIGAIVSSLGLLSRAIVEVDVQRPDGEYRSLLGRQRREQTREVFKGSISGVYSLFGALAILVLTKAGGKMFDKMVGAPFWLLAGFNAVLLAVAVGETLVGLVKRR</sequence>
<reference evidence="3 4" key="1">
    <citation type="journal article" date="2013" name="PLoS Genet.">
        <title>The genome and development-dependent transcriptomes of Pyronema confluens: a window into fungal evolution.</title>
        <authorList>
            <person name="Traeger S."/>
            <person name="Altegoer F."/>
            <person name="Freitag M."/>
            <person name="Gabaldon T."/>
            <person name="Kempken F."/>
            <person name="Kumar A."/>
            <person name="Marcet-Houben M."/>
            <person name="Poggeler S."/>
            <person name="Stajich J.E."/>
            <person name="Nowrousian M."/>
        </authorList>
    </citation>
    <scope>NUCLEOTIDE SEQUENCE [LARGE SCALE GENOMIC DNA]</scope>
    <source>
        <strain evidence="4">CBS 100304</strain>
        <tissue evidence="3">Vegetative mycelium</tissue>
    </source>
</reference>
<dbReference type="EMBL" id="HF935539">
    <property type="protein sequence ID" value="CCX10385.1"/>
    <property type="molecule type" value="Genomic_DNA"/>
</dbReference>
<feature type="transmembrane region" description="Helical" evidence="2">
    <location>
        <begin position="92"/>
        <end position="110"/>
    </location>
</feature>
<evidence type="ECO:0000313" key="3">
    <source>
        <dbReference type="EMBL" id="CCX10385.1"/>
    </source>
</evidence>
<dbReference type="PANTHER" id="PTHR23524:SF1">
    <property type="entry name" value="MRH DOMAIN-CONTAINING PROTEIN-RELATED"/>
    <property type="match status" value="1"/>
</dbReference>
<gene>
    <name evidence="3" type="ORF">PCON_09979</name>
</gene>
<protein>
    <submittedName>
        <fullName evidence="3">Uncharacterized protein</fullName>
    </submittedName>
</protein>
<evidence type="ECO:0000256" key="2">
    <source>
        <dbReference type="SAM" id="Phobius"/>
    </source>
</evidence>
<keyword evidence="2" id="KW-1133">Transmembrane helix</keyword>
<feature type="region of interest" description="Disordered" evidence="1">
    <location>
        <begin position="140"/>
        <end position="163"/>
    </location>
</feature>
<feature type="transmembrane region" description="Helical" evidence="2">
    <location>
        <begin position="116"/>
        <end position="137"/>
    </location>
</feature>
<feature type="transmembrane region" description="Helical" evidence="2">
    <location>
        <begin position="57"/>
        <end position="80"/>
    </location>
</feature>
<keyword evidence="2" id="KW-0472">Membrane</keyword>
<feature type="transmembrane region" description="Helical" evidence="2">
    <location>
        <begin position="353"/>
        <end position="375"/>
    </location>
</feature>
<keyword evidence="2" id="KW-0812">Transmembrane</keyword>
<accession>U4L2Y0</accession>
<dbReference type="eggNOG" id="ENOG502RXU0">
    <property type="taxonomic scope" value="Eukaryota"/>
</dbReference>
<dbReference type="OMA" id="IPLFVNH"/>
<feature type="transmembrane region" description="Helical" evidence="2">
    <location>
        <begin position="434"/>
        <end position="455"/>
    </location>
</feature>
<dbReference type="OrthoDB" id="18110at2759"/>
<name>U4L2Y0_PYROM</name>
<feature type="transmembrane region" description="Helical" evidence="2">
    <location>
        <begin position="316"/>
        <end position="341"/>
    </location>
</feature>
<dbReference type="STRING" id="1076935.U4L2Y0"/>
<dbReference type="InterPro" id="IPR036259">
    <property type="entry name" value="MFS_trans_sf"/>
</dbReference>
<proteinExistence type="predicted"/>
<dbReference type="Gene3D" id="1.20.1250.20">
    <property type="entry name" value="MFS general substrate transporter like domains"/>
    <property type="match status" value="2"/>
</dbReference>